<feature type="binding site" evidence="4">
    <location>
        <position position="93"/>
    </location>
    <ligand>
        <name>a divalent metal cation</name>
        <dbReference type="ChEBI" id="CHEBI:60240"/>
        <label>1</label>
    </ligand>
</feature>
<keyword evidence="2 4" id="KW-0479">Metal-binding</keyword>
<dbReference type="OrthoDB" id="9775608at2"/>
<dbReference type="PANTHER" id="PTHR46317">
    <property type="entry name" value="HYDROLASE OF PHP SUPERFAMILY-RELATED PROTEIN"/>
    <property type="match status" value="1"/>
</dbReference>
<accession>A0A433HRI8</accession>
<dbReference type="RefSeq" id="WP_126863766.1">
    <property type="nucleotide sequence ID" value="NZ_JAUSTX010000005.1"/>
</dbReference>
<evidence type="ECO:0000256" key="3">
    <source>
        <dbReference type="ARBA" id="ARBA00022801"/>
    </source>
</evidence>
<dbReference type="GO" id="GO:0046872">
    <property type="term" value="F:metal ion binding"/>
    <property type="evidence" value="ECO:0007669"/>
    <property type="project" value="UniProtKB-KW"/>
</dbReference>
<dbReference type="PROSITE" id="PS01137">
    <property type="entry name" value="TATD_1"/>
    <property type="match status" value="1"/>
</dbReference>
<name>A0A433HRI8_9BACI</name>
<dbReference type="PIRSF" id="PIRSF005902">
    <property type="entry name" value="DNase_TatD"/>
    <property type="match status" value="1"/>
</dbReference>
<dbReference type="AlphaFoldDB" id="A0A433HRI8"/>
<evidence type="ECO:0000313" key="6">
    <source>
        <dbReference type="Proteomes" id="UP000267430"/>
    </source>
</evidence>
<keyword evidence="6" id="KW-1185">Reference proteome</keyword>
<comment type="similarity">
    <text evidence="1">Belongs to the metallo-dependent hydrolases superfamily. TatD-type hydrolase family.</text>
</comment>
<comment type="caution">
    <text evidence="5">The sequence shown here is derived from an EMBL/GenBank/DDBJ whole genome shotgun (WGS) entry which is preliminary data.</text>
</comment>
<dbReference type="SUPFAM" id="SSF51556">
    <property type="entry name" value="Metallo-dependent hydrolases"/>
    <property type="match status" value="1"/>
</dbReference>
<gene>
    <name evidence="5" type="ORF">ELQ35_05165</name>
</gene>
<keyword evidence="3" id="KW-0378">Hydrolase</keyword>
<evidence type="ECO:0000313" key="5">
    <source>
        <dbReference type="EMBL" id="RUQ30981.1"/>
    </source>
</evidence>
<feature type="binding site" evidence="4">
    <location>
        <position position="7"/>
    </location>
    <ligand>
        <name>a divalent metal cation</name>
        <dbReference type="ChEBI" id="CHEBI:60240"/>
        <label>1</label>
    </ligand>
</feature>
<dbReference type="CDD" id="cd01292">
    <property type="entry name" value="metallo-dependent_hydrolases"/>
    <property type="match status" value="1"/>
</dbReference>
<feature type="binding site" evidence="4">
    <location>
        <position position="159"/>
    </location>
    <ligand>
        <name>a divalent metal cation</name>
        <dbReference type="ChEBI" id="CHEBI:60240"/>
        <label>2</label>
    </ligand>
</feature>
<sequence length="258" mass="29734">MKIIDAHIHFDQYEKDKRDVILQEMNAAGIDYIISVSTNLESSIKNLALSKDDRRIKAAFGFHPEPPLPEKAVIDQLIQWIKENQGNMIAIGEVGLPYYARQASRSEMFPYESYVEILERFVTLAAELHKPIILHAVYDDAPVVCDLLEKHKIASAHFHWFKGDKQTMKRMIQNGYFISVTPDVIYEREIQELVKEYPLELMMVETDGPWPFEGPFSGQSTHPKMIQPSISKISELKNIAVKEVSEILYENTSQFYTL</sequence>
<feature type="binding site" evidence="4">
    <location>
        <position position="135"/>
    </location>
    <ligand>
        <name>a divalent metal cation</name>
        <dbReference type="ChEBI" id="CHEBI:60240"/>
        <label>2</label>
    </ligand>
</feature>
<dbReference type="InterPro" id="IPR001130">
    <property type="entry name" value="TatD-like"/>
</dbReference>
<feature type="binding site" evidence="4">
    <location>
        <position position="207"/>
    </location>
    <ligand>
        <name>a divalent metal cation</name>
        <dbReference type="ChEBI" id="CHEBI:60240"/>
        <label>1</label>
    </ligand>
</feature>
<dbReference type="InterPro" id="IPR018228">
    <property type="entry name" value="DNase_TatD-rel_CS"/>
</dbReference>
<dbReference type="Proteomes" id="UP000267430">
    <property type="component" value="Unassembled WGS sequence"/>
</dbReference>
<evidence type="ECO:0000256" key="1">
    <source>
        <dbReference type="ARBA" id="ARBA00009275"/>
    </source>
</evidence>
<organism evidence="5 6">
    <name type="scientific">Peribacillus cavernae</name>
    <dbReference type="NCBI Taxonomy" id="1674310"/>
    <lineage>
        <taxon>Bacteria</taxon>
        <taxon>Bacillati</taxon>
        <taxon>Bacillota</taxon>
        <taxon>Bacilli</taxon>
        <taxon>Bacillales</taxon>
        <taxon>Bacillaceae</taxon>
        <taxon>Peribacillus</taxon>
    </lineage>
</organism>
<dbReference type="Pfam" id="PF01026">
    <property type="entry name" value="TatD_DNase"/>
    <property type="match status" value="1"/>
</dbReference>
<dbReference type="InterPro" id="IPR032466">
    <property type="entry name" value="Metal_Hydrolase"/>
</dbReference>
<feature type="binding site" evidence="4">
    <location>
        <position position="9"/>
    </location>
    <ligand>
        <name>a divalent metal cation</name>
        <dbReference type="ChEBI" id="CHEBI:60240"/>
        <label>1</label>
    </ligand>
</feature>
<protein>
    <submittedName>
        <fullName evidence="5">TatD family deoxyribonuclease</fullName>
    </submittedName>
</protein>
<dbReference type="PANTHER" id="PTHR46317:SF1">
    <property type="entry name" value="HYDROLASE, TATD FAMILY"/>
    <property type="match status" value="1"/>
</dbReference>
<dbReference type="GO" id="GO:0016788">
    <property type="term" value="F:hydrolase activity, acting on ester bonds"/>
    <property type="evidence" value="ECO:0007669"/>
    <property type="project" value="InterPro"/>
</dbReference>
<dbReference type="Gene3D" id="3.20.20.140">
    <property type="entry name" value="Metal-dependent hydrolases"/>
    <property type="match status" value="1"/>
</dbReference>
<dbReference type="EMBL" id="RYZZ01000006">
    <property type="protein sequence ID" value="RUQ30981.1"/>
    <property type="molecule type" value="Genomic_DNA"/>
</dbReference>
<reference evidence="5 6" key="1">
    <citation type="submission" date="2018-12" db="EMBL/GenBank/DDBJ databases">
        <title>Bacillus chawlae sp. nov., Bacillus glennii sp. nov., and Bacillus saganii sp. nov. Isolated from the Vehicle Assembly Building at Kennedy Space Center where the Viking Spacecraft were Assembled.</title>
        <authorList>
            <person name="Seuylemezian A."/>
            <person name="Vaishampayan P."/>
        </authorList>
    </citation>
    <scope>NUCLEOTIDE SEQUENCE [LARGE SCALE GENOMIC DNA]</scope>
    <source>
        <strain evidence="5 6">L5</strain>
    </source>
</reference>
<evidence type="ECO:0000256" key="2">
    <source>
        <dbReference type="ARBA" id="ARBA00022723"/>
    </source>
</evidence>
<evidence type="ECO:0000256" key="4">
    <source>
        <dbReference type="PIRSR" id="PIRSR005902-1"/>
    </source>
</evidence>
<proteinExistence type="inferred from homology"/>